<sequence>MLTKSSYQNNLPFELTAENYRQKLIDNKQKHSQQKSMNTTKLVGQTIRPTLETSRNMHQNRRNTSNINNNGSTGNLRDSESLERIKHLGLLAKTLDVKLKVNNTDTASANASYEKSMNQQTFLRSSINGSKINQPSKGQSKCLARTCSEISYDPEMSKSPVQYDNRPKRFIGKDSTMNTNRSVSQSVQQNCQQASLKSSNLHSTEKLIIRRNDDIREKQNIQSVNYSYSPLKIATNLLPSVSSTNLTDENFIQPNNICCKSIYCRQSIEKSHRRRLNSIHIIPSELHHSQQKNEPFTVSTFDNNNNNGGSSCVSKINLRTLRSQSADRVIKPRTSCKNTVLQPCYPLQSALPNNSLSRSKSKRTLGLTISDSQKACKINSLTPVRRL</sequence>
<feature type="region of interest" description="Disordered" evidence="1">
    <location>
        <begin position="56"/>
        <end position="80"/>
    </location>
</feature>
<proteinExistence type="predicted"/>
<evidence type="ECO:0000313" key="2">
    <source>
        <dbReference type="Proteomes" id="UP000050791"/>
    </source>
</evidence>
<name>A0AA85ARS3_9TREM</name>
<dbReference type="AlphaFoldDB" id="A0AA85ARS3"/>
<accession>A0AA85ARS3</accession>
<protein>
    <submittedName>
        <fullName evidence="3">Uncharacterized protein</fullName>
    </submittedName>
</protein>
<dbReference type="WBParaSite" id="SMTH1_102620.1">
    <property type="protein sequence ID" value="SMTH1_102620.1"/>
    <property type="gene ID" value="SMTH1_102620"/>
</dbReference>
<reference evidence="3" key="1">
    <citation type="submission" date="2023-11" db="UniProtKB">
        <authorList>
            <consortium name="WormBaseParasite"/>
        </authorList>
    </citation>
    <scope>IDENTIFICATION</scope>
</reference>
<evidence type="ECO:0000313" key="3">
    <source>
        <dbReference type="WBParaSite" id="SMTH1_102620.1"/>
    </source>
</evidence>
<organism evidence="2 3">
    <name type="scientific">Schistosoma mattheei</name>
    <dbReference type="NCBI Taxonomy" id="31246"/>
    <lineage>
        <taxon>Eukaryota</taxon>
        <taxon>Metazoa</taxon>
        <taxon>Spiralia</taxon>
        <taxon>Lophotrochozoa</taxon>
        <taxon>Platyhelminthes</taxon>
        <taxon>Trematoda</taxon>
        <taxon>Digenea</taxon>
        <taxon>Strigeidida</taxon>
        <taxon>Schistosomatoidea</taxon>
        <taxon>Schistosomatidae</taxon>
        <taxon>Schistosoma</taxon>
    </lineage>
</organism>
<dbReference type="Proteomes" id="UP000050791">
    <property type="component" value="Unassembled WGS sequence"/>
</dbReference>
<evidence type="ECO:0000256" key="1">
    <source>
        <dbReference type="SAM" id="MobiDB-lite"/>
    </source>
</evidence>
<feature type="compositionally biased region" description="Low complexity" evidence="1">
    <location>
        <begin position="62"/>
        <end position="75"/>
    </location>
</feature>